<keyword evidence="5 6" id="KW-0472">Membrane</keyword>
<evidence type="ECO:0000313" key="8">
    <source>
        <dbReference type="Proteomes" id="UP000701801"/>
    </source>
</evidence>
<comment type="caution">
    <text evidence="7">The sequence shown here is derived from an EMBL/GenBank/DDBJ whole genome shotgun (WGS) entry which is preliminary data.</text>
</comment>
<dbReference type="Proteomes" id="UP000701801">
    <property type="component" value="Unassembled WGS sequence"/>
</dbReference>
<reference evidence="7" key="1">
    <citation type="submission" date="2021-07" db="EMBL/GenBank/DDBJ databases">
        <authorList>
            <person name="Durling M."/>
        </authorList>
    </citation>
    <scope>NUCLEOTIDE SEQUENCE</scope>
</reference>
<evidence type="ECO:0000256" key="1">
    <source>
        <dbReference type="ARBA" id="ARBA00004141"/>
    </source>
</evidence>
<accession>A0A9N9LXI2</accession>
<evidence type="ECO:0000256" key="3">
    <source>
        <dbReference type="ARBA" id="ARBA00022692"/>
    </source>
</evidence>
<evidence type="ECO:0000256" key="6">
    <source>
        <dbReference type="SAM" id="Phobius"/>
    </source>
</evidence>
<evidence type="ECO:0000256" key="5">
    <source>
        <dbReference type="ARBA" id="ARBA00023136"/>
    </source>
</evidence>
<feature type="transmembrane region" description="Helical" evidence="6">
    <location>
        <begin position="260"/>
        <end position="283"/>
    </location>
</feature>
<keyword evidence="3 6" id="KW-0812">Transmembrane</keyword>
<dbReference type="GO" id="GO:0022857">
    <property type="term" value="F:transmembrane transporter activity"/>
    <property type="evidence" value="ECO:0007669"/>
    <property type="project" value="InterPro"/>
</dbReference>
<name>A0A9N9LXI2_9HELO</name>
<dbReference type="InterPro" id="IPR036259">
    <property type="entry name" value="MFS_trans_sf"/>
</dbReference>
<organism evidence="7 8">
    <name type="scientific">Hymenoscyphus albidus</name>
    <dbReference type="NCBI Taxonomy" id="595503"/>
    <lineage>
        <taxon>Eukaryota</taxon>
        <taxon>Fungi</taxon>
        <taxon>Dikarya</taxon>
        <taxon>Ascomycota</taxon>
        <taxon>Pezizomycotina</taxon>
        <taxon>Leotiomycetes</taxon>
        <taxon>Helotiales</taxon>
        <taxon>Helotiaceae</taxon>
        <taxon>Hymenoscyphus</taxon>
    </lineage>
</organism>
<sequence length="629" mass="71601">MRAMYKYAPIPSDIQEASNSLLVLPHLQQRPSGGMATVTARDIDLHSAQISGGVHIRQAHSTDSSSDISATNIAEKVSGKAIKDSVSEVYASAPPLGVPGKEKRFWFQRDKTYEPNAIATQPSVFDDPLTVKEYWPPSTWENIHRFDPLARWTWGEEHKLIRKIDLKITVWACVMFMALELDRANINQALTDNFLKDLHMNTNDYNLGNTVFKLAFLCSELPSQLVSKWVGPDRWIPAQMTLWSVVACSQFFLTERQGFLVCRALLGILQGGFIPDIILYLSYFYKHHELSLRLGFFWTAMSLADILAAFLAVGLLSMRGVHGYAGWRWLFMIEGLLTLVLGIAAFVLMPASPTQTASKLRGKNGWFTEREEIIIVNRVIREDPSKSEMHNRQPITPKLLFKGMYDYDMWPLYILGLMFQLPESTPQQYMTLTLRGLGFDTFKSNLLVIPYTVMKTITMMAMTYGAEIFGELSFIASIGQFWVLPFVSYLYAQDINQIDKWDAFGVMTAFLSYPSAHPLQTAWTSRNANGVSSRTISAALYNMFHQASGIISANIYRKDDAPRYRRGNRVLLSLCVVNIGLYTFTKVYYVMRNRSREKKWNALGEEGRLNYLATTKDEGNKRLDFRFAH</sequence>
<dbReference type="AlphaFoldDB" id="A0A9N9LXI2"/>
<proteinExistence type="predicted"/>
<feature type="transmembrane region" description="Helical" evidence="6">
    <location>
        <begin position="329"/>
        <end position="351"/>
    </location>
</feature>
<dbReference type="GO" id="GO:0016020">
    <property type="term" value="C:membrane"/>
    <property type="evidence" value="ECO:0007669"/>
    <property type="project" value="UniProtKB-SubCell"/>
</dbReference>
<keyword evidence="8" id="KW-1185">Reference proteome</keyword>
<dbReference type="Gene3D" id="1.20.1250.20">
    <property type="entry name" value="MFS general substrate transporter like domains"/>
    <property type="match status" value="1"/>
</dbReference>
<dbReference type="OrthoDB" id="1935484at2759"/>
<feature type="transmembrane region" description="Helical" evidence="6">
    <location>
        <begin position="570"/>
        <end position="591"/>
    </location>
</feature>
<dbReference type="SUPFAM" id="SSF103473">
    <property type="entry name" value="MFS general substrate transporter"/>
    <property type="match status" value="1"/>
</dbReference>
<evidence type="ECO:0000256" key="4">
    <source>
        <dbReference type="ARBA" id="ARBA00022989"/>
    </source>
</evidence>
<comment type="subcellular location">
    <subcellularLocation>
        <location evidence="1">Membrane</location>
        <topology evidence="1">Multi-pass membrane protein</topology>
    </subcellularLocation>
</comment>
<gene>
    <name evidence="7" type="ORF">HYALB_00006550</name>
</gene>
<dbReference type="Pfam" id="PF07690">
    <property type="entry name" value="MFS_1"/>
    <property type="match status" value="1"/>
</dbReference>
<dbReference type="InterPro" id="IPR011701">
    <property type="entry name" value="MFS"/>
</dbReference>
<dbReference type="FunFam" id="1.20.1250.20:FF:000106">
    <property type="entry name" value="MFS transporter, putative"/>
    <property type="match status" value="1"/>
</dbReference>
<evidence type="ECO:0000313" key="7">
    <source>
        <dbReference type="EMBL" id="CAG8981678.1"/>
    </source>
</evidence>
<keyword evidence="4 6" id="KW-1133">Transmembrane helix</keyword>
<dbReference type="PANTHER" id="PTHR43791">
    <property type="entry name" value="PERMEASE-RELATED"/>
    <property type="match status" value="1"/>
</dbReference>
<dbReference type="EMBL" id="CAJVRM010000507">
    <property type="protein sequence ID" value="CAG8981678.1"/>
    <property type="molecule type" value="Genomic_DNA"/>
</dbReference>
<keyword evidence="2" id="KW-0813">Transport</keyword>
<evidence type="ECO:0000256" key="2">
    <source>
        <dbReference type="ARBA" id="ARBA00022448"/>
    </source>
</evidence>
<feature type="transmembrane region" description="Helical" evidence="6">
    <location>
        <begin position="295"/>
        <end position="317"/>
    </location>
</feature>
<protein>
    <submittedName>
        <fullName evidence="7">Uncharacterized protein</fullName>
    </submittedName>
</protein>
<feature type="transmembrane region" description="Helical" evidence="6">
    <location>
        <begin position="472"/>
        <end position="492"/>
    </location>
</feature>
<dbReference type="PANTHER" id="PTHR43791:SF65">
    <property type="entry name" value="MAJOR FACILITATOR SUPERFAMILY (MFS) PROFILE DOMAIN-CONTAINING PROTEIN-RELATED"/>
    <property type="match status" value="1"/>
</dbReference>